<dbReference type="InterPro" id="IPR024079">
    <property type="entry name" value="MetalloPept_cat_dom_sf"/>
</dbReference>
<comment type="caution">
    <text evidence="3">The sequence shown here is derived from an EMBL/GenBank/DDBJ whole genome shotgun (WGS) entry which is preliminary data.</text>
</comment>
<dbReference type="Gene3D" id="3.40.390.10">
    <property type="entry name" value="Collagenase (Catalytic Domain)"/>
    <property type="match status" value="1"/>
</dbReference>
<gene>
    <name evidence="3" type="ORF">DW921_05940</name>
</gene>
<dbReference type="Pfam" id="PF16217">
    <property type="entry name" value="M64_N"/>
    <property type="match status" value="1"/>
</dbReference>
<feature type="chain" id="PRO_5019286552" evidence="1">
    <location>
        <begin position="20"/>
        <end position="427"/>
    </location>
</feature>
<dbReference type="AlphaFoldDB" id="A0A413T1K5"/>
<reference evidence="3 4" key="1">
    <citation type="submission" date="2018-08" db="EMBL/GenBank/DDBJ databases">
        <title>A genome reference for cultivated species of the human gut microbiota.</title>
        <authorList>
            <person name="Zou Y."/>
            <person name="Xue W."/>
            <person name="Luo G."/>
        </authorList>
    </citation>
    <scope>NUCLEOTIDE SEQUENCE [LARGE SCALE GENOMIC DNA]</scope>
    <source>
        <strain evidence="3 4">AM42-38</strain>
    </source>
</reference>
<evidence type="ECO:0000313" key="3">
    <source>
        <dbReference type="EMBL" id="RHA76718.1"/>
    </source>
</evidence>
<dbReference type="Proteomes" id="UP000283855">
    <property type="component" value="Unassembled WGS sequence"/>
</dbReference>
<dbReference type="InterPro" id="IPR032625">
    <property type="entry name" value="M64_N"/>
</dbReference>
<evidence type="ECO:0000259" key="2">
    <source>
        <dbReference type="Pfam" id="PF16217"/>
    </source>
</evidence>
<feature type="domain" description="Peptidase M64 N-terminal" evidence="2">
    <location>
        <begin position="21"/>
        <end position="140"/>
    </location>
</feature>
<evidence type="ECO:0000313" key="4">
    <source>
        <dbReference type="Proteomes" id="UP000283855"/>
    </source>
</evidence>
<protein>
    <submittedName>
        <fullName evidence="3">Peptidase M64</fullName>
    </submittedName>
</protein>
<dbReference type="Gene3D" id="2.60.40.3250">
    <property type="entry name" value="Peptidase M64, N-terminal domain"/>
    <property type="match status" value="1"/>
</dbReference>
<dbReference type="Pfam" id="PF09471">
    <property type="entry name" value="Peptidase_M64"/>
    <property type="match status" value="2"/>
</dbReference>
<dbReference type="InterPro" id="IPR038171">
    <property type="entry name" value="M64_N_sf"/>
</dbReference>
<feature type="signal peptide" evidence="1">
    <location>
        <begin position="1"/>
        <end position="19"/>
    </location>
</feature>
<proteinExistence type="predicted"/>
<sequence>MKKTVCSIALFCACLAAHGQNFGDWFTDRTLRVDYVFTGDYQHQDICLDELSSLPQWAGRRHHLSELPLAGNGDIEMKDKATGKVIYRTSFSSLFQEWLGEAEAKEVKRSFENSFLLPYPKEAATVTVRLKNARQEVCASLTHEVNPKDILIHQRGNERITPHRYLLQSGTAEDCIDVAILAEGYTQAEMDLFYKDAEIACEALFDHEPFKHLKDRFNIVAVASPSQDSGVSVPRRDEWKSTAVSSHFDTFYSDRYLTTRSVKAIHNWLAGIPYEHIIILANTDTYGGGGIYNSYTLTTTHNPMFRPVVVHEFGHSFAGLADEYAYTAEPSPLYPYDIEPWEQNITTLVNFESKWKDMLPEGTPVPTPVQKDPEKIYTQVGVYEGAGYSLKGIYRPTTECRMKINEAPRFCPVCERAIERLINFYTK</sequence>
<dbReference type="GO" id="GO:0008237">
    <property type="term" value="F:metallopeptidase activity"/>
    <property type="evidence" value="ECO:0007669"/>
    <property type="project" value="InterPro"/>
</dbReference>
<dbReference type="RefSeq" id="WP_118400208.1">
    <property type="nucleotide sequence ID" value="NZ_CABJGD010000009.1"/>
</dbReference>
<keyword evidence="1" id="KW-0732">Signal</keyword>
<accession>A0A413T1K5</accession>
<name>A0A413T1K5_9BACT</name>
<dbReference type="InterPro" id="IPR019026">
    <property type="entry name" value="Peptidase_M64_IgA"/>
</dbReference>
<evidence type="ECO:0000256" key="1">
    <source>
        <dbReference type="SAM" id="SignalP"/>
    </source>
</evidence>
<organism evidence="3 4">
    <name type="scientific">Phocaeicola coprophilus</name>
    <dbReference type="NCBI Taxonomy" id="387090"/>
    <lineage>
        <taxon>Bacteria</taxon>
        <taxon>Pseudomonadati</taxon>
        <taxon>Bacteroidota</taxon>
        <taxon>Bacteroidia</taxon>
        <taxon>Bacteroidales</taxon>
        <taxon>Bacteroidaceae</taxon>
        <taxon>Phocaeicola</taxon>
    </lineage>
</organism>
<dbReference type="EMBL" id="QSFT01000009">
    <property type="protein sequence ID" value="RHA76718.1"/>
    <property type="molecule type" value="Genomic_DNA"/>
</dbReference>